<feature type="chain" id="PRO_5040241113" description="Peptidase S1 domain-containing protein" evidence="3">
    <location>
        <begin position="32"/>
        <end position="373"/>
    </location>
</feature>
<dbReference type="OrthoDB" id="6339452at2759"/>
<evidence type="ECO:0000256" key="2">
    <source>
        <dbReference type="ARBA" id="ARBA00024195"/>
    </source>
</evidence>
<dbReference type="InterPro" id="IPR043504">
    <property type="entry name" value="Peptidase_S1_PA_chymotrypsin"/>
</dbReference>
<dbReference type="InterPro" id="IPR018114">
    <property type="entry name" value="TRYPSIN_HIS"/>
</dbReference>
<evidence type="ECO:0000256" key="3">
    <source>
        <dbReference type="SAM" id="SignalP"/>
    </source>
</evidence>
<dbReference type="SMART" id="SM00020">
    <property type="entry name" value="Tryp_SPc"/>
    <property type="match status" value="1"/>
</dbReference>
<protein>
    <recommendedName>
        <fullName evidence="4">Peptidase S1 domain-containing protein</fullName>
    </recommendedName>
</protein>
<dbReference type="InterPro" id="IPR033116">
    <property type="entry name" value="TRYPSIN_SER"/>
</dbReference>
<keyword evidence="3" id="KW-0732">Signal</keyword>
<keyword evidence="1" id="KW-1015">Disulfide bond</keyword>
<accession>A0A9P0HEZ9</accession>
<evidence type="ECO:0000259" key="4">
    <source>
        <dbReference type="SMART" id="SM00020"/>
    </source>
</evidence>
<dbReference type="InterPro" id="IPR051487">
    <property type="entry name" value="Ser/Thr_Proteases_Immune/Dev"/>
</dbReference>
<dbReference type="PROSITE" id="PS00135">
    <property type="entry name" value="TRYPSIN_SER"/>
    <property type="match status" value="1"/>
</dbReference>
<evidence type="ECO:0000313" key="6">
    <source>
        <dbReference type="Proteomes" id="UP001152798"/>
    </source>
</evidence>
<dbReference type="EMBL" id="OV725081">
    <property type="protein sequence ID" value="CAH1401188.1"/>
    <property type="molecule type" value="Genomic_DNA"/>
</dbReference>
<feature type="signal peptide" evidence="3">
    <location>
        <begin position="1"/>
        <end position="31"/>
    </location>
</feature>
<organism evidence="5 6">
    <name type="scientific">Nezara viridula</name>
    <name type="common">Southern green stink bug</name>
    <name type="synonym">Cimex viridulus</name>
    <dbReference type="NCBI Taxonomy" id="85310"/>
    <lineage>
        <taxon>Eukaryota</taxon>
        <taxon>Metazoa</taxon>
        <taxon>Ecdysozoa</taxon>
        <taxon>Arthropoda</taxon>
        <taxon>Hexapoda</taxon>
        <taxon>Insecta</taxon>
        <taxon>Pterygota</taxon>
        <taxon>Neoptera</taxon>
        <taxon>Paraneoptera</taxon>
        <taxon>Hemiptera</taxon>
        <taxon>Heteroptera</taxon>
        <taxon>Panheteroptera</taxon>
        <taxon>Pentatomomorpha</taxon>
        <taxon>Pentatomoidea</taxon>
        <taxon>Pentatomidae</taxon>
        <taxon>Pentatominae</taxon>
        <taxon>Nezara</taxon>
    </lineage>
</organism>
<keyword evidence="6" id="KW-1185">Reference proteome</keyword>
<feature type="domain" description="Peptidase S1" evidence="4">
    <location>
        <begin position="133"/>
        <end position="366"/>
    </location>
</feature>
<dbReference type="InterPro" id="IPR001314">
    <property type="entry name" value="Peptidase_S1A"/>
</dbReference>
<dbReference type="AlphaFoldDB" id="A0A9P0HEZ9"/>
<sequence length="373" mass="41035">MRSVLYSIILSILVILSLVLIFYFTFGGAQAEEHLKLNATCKNENLIGICKSKDSCHSSLPGVKLESCNGDSSLVCCPLEEITISKGHKRTPGEKAKEMCKIYGETAYKYVPSNDLFNTKPIKSKLCDGGVPLVKGGENASENEFPHMARIGIFNSDLGNVEWRCGGSIVSPKFILSAAHCPVTEKNGFAMFGTIQTYDILENHTVSIMKVHIHPHYNAAENKHDIALFELEIPLNTSERPICLDTGSSIYNDMIVTATGFGLNKDQEIKVLQKVDLNIVDESSCANKYKQSIKDIEIPFPEHPLCAYQEGKDTCKGDSGGPLQIGHSDLQCMYTLIGVTSFGVNCSLEKDLPGVYTKVSPYIGWIEDIVWPI</sequence>
<dbReference type="PROSITE" id="PS00134">
    <property type="entry name" value="TRYPSIN_HIS"/>
    <property type="match status" value="1"/>
</dbReference>
<dbReference type="Pfam" id="PF00089">
    <property type="entry name" value="Trypsin"/>
    <property type="match status" value="1"/>
</dbReference>
<evidence type="ECO:0000313" key="5">
    <source>
        <dbReference type="EMBL" id="CAH1401188.1"/>
    </source>
</evidence>
<name>A0A9P0HEZ9_NEZVI</name>
<gene>
    <name evidence="5" type="ORF">NEZAVI_LOCUS10264</name>
</gene>
<dbReference type="Proteomes" id="UP001152798">
    <property type="component" value="Chromosome 5"/>
</dbReference>
<proteinExistence type="inferred from homology"/>
<dbReference type="PRINTS" id="PR00722">
    <property type="entry name" value="CHYMOTRYPSIN"/>
</dbReference>
<dbReference type="Gene3D" id="2.40.10.10">
    <property type="entry name" value="Trypsin-like serine proteases"/>
    <property type="match status" value="1"/>
</dbReference>
<dbReference type="InterPro" id="IPR001254">
    <property type="entry name" value="Trypsin_dom"/>
</dbReference>
<dbReference type="InterPro" id="IPR009003">
    <property type="entry name" value="Peptidase_S1_PA"/>
</dbReference>
<dbReference type="PANTHER" id="PTHR24256">
    <property type="entry name" value="TRYPTASE-RELATED"/>
    <property type="match status" value="1"/>
</dbReference>
<evidence type="ECO:0000256" key="1">
    <source>
        <dbReference type="ARBA" id="ARBA00023157"/>
    </source>
</evidence>
<dbReference type="SUPFAM" id="SSF50494">
    <property type="entry name" value="Trypsin-like serine proteases"/>
    <property type="match status" value="1"/>
</dbReference>
<dbReference type="GO" id="GO:0004252">
    <property type="term" value="F:serine-type endopeptidase activity"/>
    <property type="evidence" value="ECO:0007669"/>
    <property type="project" value="InterPro"/>
</dbReference>
<reference evidence="5" key="1">
    <citation type="submission" date="2022-01" db="EMBL/GenBank/DDBJ databases">
        <authorList>
            <person name="King R."/>
        </authorList>
    </citation>
    <scope>NUCLEOTIDE SEQUENCE</scope>
</reference>
<comment type="similarity">
    <text evidence="2">Belongs to the peptidase S1 family. CLIP subfamily.</text>
</comment>
<dbReference type="CDD" id="cd00190">
    <property type="entry name" value="Tryp_SPc"/>
    <property type="match status" value="1"/>
</dbReference>
<dbReference type="GO" id="GO:0006508">
    <property type="term" value="P:proteolysis"/>
    <property type="evidence" value="ECO:0007669"/>
    <property type="project" value="InterPro"/>
</dbReference>